<dbReference type="AlphaFoldDB" id="A0A7M3U251"/>
<keyword evidence="1" id="KW-0472">Membrane</keyword>
<reference evidence="2 3" key="1">
    <citation type="submission" date="2020-09" db="EMBL/GenBank/DDBJ databases">
        <title>An Earliest Endosymbiont, Wolbachia massiliensis sp. nov., Strain PL13 From the Bed Bug (Cimex hemipterius), Type strain of a New supergroup T.</title>
        <authorList>
            <person name="Laidoudi Y."/>
            <person name="Levasseur A."/>
            <person name="Medkour H."/>
            <person name="Maaloum M."/>
            <person name="BenKhedher M."/>
            <person name="Sambou M."/>
            <person name="Bassene H."/>
            <person name="Davoust B."/>
            <person name="Fenollar F."/>
            <person name="Raoult D."/>
            <person name="Mediannikov O."/>
        </authorList>
    </citation>
    <scope>NUCLEOTIDE SEQUENCE [LARGE SCALE GENOMIC DNA]</scope>
    <source>
        <strain evidence="2 3">PL13</strain>
    </source>
</reference>
<dbReference type="KEGG" id="wms:ID128_01100"/>
<evidence type="ECO:0000256" key="1">
    <source>
        <dbReference type="SAM" id="Phobius"/>
    </source>
</evidence>
<name>A0A7M3U251_9RICK</name>
<keyword evidence="1" id="KW-1133">Transmembrane helix</keyword>
<evidence type="ECO:0000313" key="2">
    <source>
        <dbReference type="EMBL" id="QOD38486.1"/>
    </source>
</evidence>
<accession>A0A7M3U251</accession>
<feature type="transmembrane region" description="Helical" evidence="1">
    <location>
        <begin position="50"/>
        <end position="72"/>
    </location>
</feature>
<organism evidence="2 3">
    <name type="scientific">Candidatus Wolbachia massiliensis</name>
    <dbReference type="NCBI Taxonomy" id="1845000"/>
    <lineage>
        <taxon>Bacteria</taxon>
        <taxon>Pseudomonadati</taxon>
        <taxon>Pseudomonadota</taxon>
        <taxon>Alphaproteobacteria</taxon>
        <taxon>Rickettsiales</taxon>
        <taxon>Anaplasmataceae</taxon>
        <taxon>Wolbachieae</taxon>
        <taxon>Wolbachia</taxon>
    </lineage>
</organism>
<dbReference type="RefSeq" id="WP_191111261.1">
    <property type="nucleotide sequence ID" value="NZ_CP061738.1"/>
</dbReference>
<dbReference type="EMBL" id="CP061738">
    <property type="protein sequence ID" value="QOD38486.1"/>
    <property type="molecule type" value="Genomic_DNA"/>
</dbReference>
<keyword evidence="3" id="KW-1185">Reference proteome</keyword>
<dbReference type="Proteomes" id="UP000516514">
    <property type="component" value="Chromosome"/>
</dbReference>
<evidence type="ECO:0000313" key="3">
    <source>
        <dbReference type="Proteomes" id="UP000516514"/>
    </source>
</evidence>
<protein>
    <submittedName>
        <fullName evidence="2">Uncharacterized protein</fullName>
    </submittedName>
</protein>
<proteinExistence type="predicted"/>
<gene>
    <name evidence="2" type="ORF">ID128_01100</name>
</gene>
<sequence length="190" mass="20076">MTFTNYEYKEGDSVLHSISAGYKQAENYWGIPGAIAGLGEYAKNNKWKTAAVVGAVVAVPLIAAYFMSPAYAGFINTTAGSTYAGMIAGGKGLYALAVTNPVFTGILTAAIVGTIAALIYMNYSKANQIGEQATKIEEVRQTVLNACEKNDQGQPKLQDGKIEIANKINPLQVLTDVAVKFGLKGQTKAA</sequence>
<feature type="transmembrane region" description="Helical" evidence="1">
    <location>
        <begin position="92"/>
        <end position="120"/>
    </location>
</feature>
<keyword evidence="1" id="KW-0812">Transmembrane</keyword>